<evidence type="ECO:0000256" key="1">
    <source>
        <dbReference type="ARBA" id="ARBA00004651"/>
    </source>
</evidence>
<feature type="transmembrane region" description="Helical" evidence="9">
    <location>
        <begin position="221"/>
        <end position="249"/>
    </location>
</feature>
<gene>
    <name evidence="10" type="ORF">DFR50_14910</name>
</gene>
<evidence type="ECO:0000256" key="3">
    <source>
        <dbReference type="ARBA" id="ARBA00022475"/>
    </source>
</evidence>
<dbReference type="GO" id="GO:0022857">
    <property type="term" value="F:transmembrane transporter activity"/>
    <property type="evidence" value="ECO:0007669"/>
    <property type="project" value="InterPro"/>
</dbReference>
<feature type="transmembrane region" description="Helical" evidence="9">
    <location>
        <begin position="186"/>
        <end position="209"/>
    </location>
</feature>
<dbReference type="Proteomes" id="UP000253529">
    <property type="component" value="Unassembled WGS sequence"/>
</dbReference>
<dbReference type="OrthoDB" id="9807115at2"/>
<keyword evidence="6 9" id="KW-1133">Transmembrane helix</keyword>
<evidence type="ECO:0000256" key="2">
    <source>
        <dbReference type="ARBA" id="ARBA00022448"/>
    </source>
</evidence>
<keyword evidence="3" id="KW-1003">Cell membrane</keyword>
<reference evidence="10 11" key="1">
    <citation type="submission" date="2018-06" db="EMBL/GenBank/DDBJ databases">
        <title>Genomic Encyclopedia of Type Strains, Phase IV (KMG-IV): sequencing the most valuable type-strain genomes for metagenomic binning, comparative biology and taxonomic classification.</title>
        <authorList>
            <person name="Goeker M."/>
        </authorList>
    </citation>
    <scope>NUCLEOTIDE SEQUENCE [LARGE SCALE GENOMIC DNA]</scope>
    <source>
        <strain evidence="10 11">DSM 24875</strain>
    </source>
</reference>
<dbReference type="InterPro" id="IPR052157">
    <property type="entry name" value="BCAA_transport_permease"/>
</dbReference>
<dbReference type="PANTHER" id="PTHR11795:SF442">
    <property type="entry name" value="ABC TRANSPORTER ATP-BINDING PROTEIN"/>
    <property type="match status" value="1"/>
</dbReference>
<feature type="transmembrane region" description="Helical" evidence="9">
    <location>
        <begin position="138"/>
        <end position="157"/>
    </location>
</feature>
<dbReference type="EMBL" id="QNRK01000049">
    <property type="protein sequence ID" value="RBP02811.1"/>
    <property type="molecule type" value="Genomic_DNA"/>
</dbReference>
<keyword evidence="2" id="KW-0813">Transport</keyword>
<evidence type="ECO:0000256" key="6">
    <source>
        <dbReference type="ARBA" id="ARBA00022989"/>
    </source>
</evidence>
<evidence type="ECO:0000256" key="4">
    <source>
        <dbReference type="ARBA" id="ARBA00022692"/>
    </source>
</evidence>
<dbReference type="AlphaFoldDB" id="A0A366EK89"/>
<dbReference type="GO" id="GO:0006865">
    <property type="term" value="P:amino acid transport"/>
    <property type="evidence" value="ECO:0007669"/>
    <property type="project" value="UniProtKB-KW"/>
</dbReference>
<feature type="transmembrane region" description="Helical" evidence="9">
    <location>
        <begin position="58"/>
        <end position="81"/>
    </location>
</feature>
<dbReference type="RefSeq" id="WP_113893191.1">
    <property type="nucleotide sequence ID" value="NZ_QNRK01000049.1"/>
</dbReference>
<evidence type="ECO:0000256" key="5">
    <source>
        <dbReference type="ARBA" id="ARBA00022970"/>
    </source>
</evidence>
<dbReference type="InterPro" id="IPR001851">
    <property type="entry name" value="ABC_transp_permease"/>
</dbReference>
<keyword evidence="7 9" id="KW-0472">Membrane</keyword>
<dbReference type="Pfam" id="PF02653">
    <property type="entry name" value="BPD_transp_2"/>
    <property type="match status" value="1"/>
</dbReference>
<dbReference type="PANTHER" id="PTHR11795">
    <property type="entry name" value="BRANCHED-CHAIN AMINO ACID TRANSPORT SYSTEM PERMEASE PROTEIN LIVH"/>
    <property type="match status" value="1"/>
</dbReference>
<sequence length="287" mass="30027">MLTILFDGVAYGMLLFVLASGLSVTLGLMNFINLAHGAFAMVGGYVTALLMERLGAPFLVTLPAAFLVPAILGIVLERTLYRRLYGASPLDQVLFTIGLVLMAMPIADYWLGAEARQVHLPDWLSGSLSLYGVGISRYRLFIVGVCGAIAAALQIFLVRTRFGAQLRAAVDDARVANGLGIDVDRIFAITFAVGSGLAGLGGALAADVVGGVDPSFPLKFLVAMLIVVTIGGSNGILGALFGALLLGVLDVAGKYYIPSIGAFIIYGVMVATLIVRPQGLFSRGDGR</sequence>
<protein>
    <submittedName>
        <fullName evidence="10">Amino acid/amide ABC transporter membrane protein 1 (HAAT family)</fullName>
    </submittedName>
</protein>
<organism evidence="10 11">
    <name type="scientific">Roseiarcus fermentans</name>
    <dbReference type="NCBI Taxonomy" id="1473586"/>
    <lineage>
        <taxon>Bacteria</taxon>
        <taxon>Pseudomonadati</taxon>
        <taxon>Pseudomonadota</taxon>
        <taxon>Alphaproteobacteria</taxon>
        <taxon>Hyphomicrobiales</taxon>
        <taxon>Roseiarcaceae</taxon>
        <taxon>Roseiarcus</taxon>
    </lineage>
</organism>
<comment type="subcellular location">
    <subcellularLocation>
        <location evidence="1">Cell membrane</location>
        <topology evidence="1">Multi-pass membrane protein</topology>
    </subcellularLocation>
</comment>
<keyword evidence="11" id="KW-1185">Reference proteome</keyword>
<feature type="transmembrane region" description="Helical" evidence="9">
    <location>
        <begin position="255"/>
        <end position="275"/>
    </location>
</feature>
<dbReference type="GO" id="GO:0005886">
    <property type="term" value="C:plasma membrane"/>
    <property type="evidence" value="ECO:0007669"/>
    <property type="project" value="UniProtKB-SubCell"/>
</dbReference>
<name>A0A366EK89_9HYPH</name>
<dbReference type="CDD" id="cd06582">
    <property type="entry name" value="TM_PBP1_LivH_like"/>
    <property type="match status" value="1"/>
</dbReference>
<evidence type="ECO:0000313" key="11">
    <source>
        <dbReference type="Proteomes" id="UP000253529"/>
    </source>
</evidence>
<evidence type="ECO:0000256" key="9">
    <source>
        <dbReference type="SAM" id="Phobius"/>
    </source>
</evidence>
<evidence type="ECO:0000256" key="7">
    <source>
        <dbReference type="ARBA" id="ARBA00023136"/>
    </source>
</evidence>
<keyword evidence="4 9" id="KW-0812">Transmembrane</keyword>
<feature type="transmembrane region" description="Helical" evidence="9">
    <location>
        <begin position="9"/>
        <end position="28"/>
    </location>
</feature>
<evidence type="ECO:0000256" key="8">
    <source>
        <dbReference type="ARBA" id="ARBA00037998"/>
    </source>
</evidence>
<comment type="similarity">
    <text evidence="8">Belongs to the binding-protein-dependent transport system permease family. LivHM subfamily.</text>
</comment>
<feature type="transmembrane region" description="Helical" evidence="9">
    <location>
        <begin position="93"/>
        <end position="111"/>
    </location>
</feature>
<accession>A0A366EK89</accession>
<proteinExistence type="inferred from homology"/>
<keyword evidence="5" id="KW-0029">Amino-acid transport</keyword>
<evidence type="ECO:0000313" key="10">
    <source>
        <dbReference type="EMBL" id="RBP02811.1"/>
    </source>
</evidence>
<comment type="caution">
    <text evidence="10">The sequence shown here is derived from an EMBL/GenBank/DDBJ whole genome shotgun (WGS) entry which is preliminary data.</text>
</comment>